<comment type="caution">
    <text evidence="9">The sequence shown here is derived from an EMBL/GenBank/DDBJ whole genome shotgun (WGS) entry which is preliminary data.</text>
</comment>
<protein>
    <submittedName>
        <fullName evidence="9">Peptidase M16</fullName>
    </submittedName>
</protein>
<organism evidence="9 10">
    <name type="scientific">Polaribacter porphyrae</name>
    <dbReference type="NCBI Taxonomy" id="1137780"/>
    <lineage>
        <taxon>Bacteria</taxon>
        <taxon>Pseudomonadati</taxon>
        <taxon>Bacteroidota</taxon>
        <taxon>Flavobacteriia</taxon>
        <taxon>Flavobacteriales</taxon>
        <taxon>Flavobacteriaceae</taxon>
    </lineage>
</organism>
<dbReference type="InterPro" id="IPR050626">
    <property type="entry name" value="Peptidase_M16"/>
</dbReference>
<comment type="similarity">
    <text evidence="1">Belongs to the peptidase M16 family.</text>
</comment>
<dbReference type="GO" id="GO:0008237">
    <property type="term" value="F:metallopeptidase activity"/>
    <property type="evidence" value="ECO:0007669"/>
    <property type="project" value="UniProtKB-KW"/>
</dbReference>
<keyword evidence="3" id="KW-0378">Hydrolase</keyword>
<dbReference type="AlphaFoldDB" id="A0A2S7WQ86"/>
<accession>A0A2S7WQ86</accession>
<keyword evidence="5" id="KW-0482">Metalloprotease</keyword>
<dbReference type="Gene3D" id="3.30.830.10">
    <property type="entry name" value="Metalloenzyme, LuxS/M16 peptidase-like"/>
    <property type="match status" value="2"/>
</dbReference>
<evidence type="ECO:0000256" key="6">
    <source>
        <dbReference type="SAM" id="SignalP"/>
    </source>
</evidence>
<keyword evidence="4" id="KW-0862">Zinc</keyword>
<keyword evidence="6" id="KW-0732">Signal</keyword>
<dbReference type="InterPro" id="IPR007863">
    <property type="entry name" value="Peptidase_M16_C"/>
</dbReference>
<feature type="domain" description="Peptidase M16 C-terminal" evidence="8">
    <location>
        <begin position="193"/>
        <end position="368"/>
    </location>
</feature>
<evidence type="ECO:0000256" key="3">
    <source>
        <dbReference type="ARBA" id="ARBA00022801"/>
    </source>
</evidence>
<feature type="chain" id="PRO_5015419119" evidence="6">
    <location>
        <begin position="21"/>
        <end position="440"/>
    </location>
</feature>
<dbReference type="Pfam" id="PF00675">
    <property type="entry name" value="Peptidase_M16"/>
    <property type="match status" value="1"/>
</dbReference>
<dbReference type="GO" id="GO:0006508">
    <property type="term" value="P:proteolysis"/>
    <property type="evidence" value="ECO:0007669"/>
    <property type="project" value="UniProtKB-KW"/>
</dbReference>
<dbReference type="SUPFAM" id="SSF63411">
    <property type="entry name" value="LuxS/MPP-like metallohydrolase"/>
    <property type="match status" value="2"/>
</dbReference>
<keyword evidence="10" id="KW-1185">Reference proteome</keyword>
<reference evidence="9 10" key="1">
    <citation type="submission" date="2016-12" db="EMBL/GenBank/DDBJ databases">
        <title>Trade-off between light-utilization and light-protection in marine flavobacteria.</title>
        <authorList>
            <person name="Kumagai Y."/>
            <person name="Yoshizawa S."/>
            <person name="Kogure K."/>
            <person name="Iwasaki W."/>
        </authorList>
    </citation>
    <scope>NUCLEOTIDE SEQUENCE [LARGE SCALE GENOMIC DNA]</scope>
    <source>
        <strain evidence="9 10">NBRC 108759</strain>
    </source>
</reference>
<dbReference type="InterPro" id="IPR011765">
    <property type="entry name" value="Pept_M16_N"/>
</dbReference>
<feature type="signal peptide" evidence="6">
    <location>
        <begin position="1"/>
        <end position="20"/>
    </location>
</feature>
<evidence type="ECO:0000256" key="5">
    <source>
        <dbReference type="ARBA" id="ARBA00023049"/>
    </source>
</evidence>
<dbReference type="InterPro" id="IPR011249">
    <property type="entry name" value="Metalloenz_LuxS/M16"/>
</dbReference>
<evidence type="ECO:0000313" key="9">
    <source>
        <dbReference type="EMBL" id="PQJ79744.1"/>
    </source>
</evidence>
<name>A0A2S7WQ86_9FLAO</name>
<evidence type="ECO:0000256" key="1">
    <source>
        <dbReference type="ARBA" id="ARBA00007261"/>
    </source>
</evidence>
<proteinExistence type="inferred from homology"/>
<evidence type="ECO:0000256" key="2">
    <source>
        <dbReference type="ARBA" id="ARBA00022670"/>
    </source>
</evidence>
<evidence type="ECO:0000313" key="10">
    <source>
        <dbReference type="Proteomes" id="UP000238882"/>
    </source>
</evidence>
<feature type="domain" description="Peptidase M16 N-terminal" evidence="7">
    <location>
        <begin position="36"/>
        <end position="182"/>
    </location>
</feature>
<dbReference type="EMBL" id="MSCN01000001">
    <property type="protein sequence ID" value="PQJ79744.1"/>
    <property type="molecule type" value="Genomic_DNA"/>
</dbReference>
<dbReference type="OrthoDB" id="9811314at2"/>
<dbReference type="PANTHER" id="PTHR43690">
    <property type="entry name" value="NARDILYSIN"/>
    <property type="match status" value="1"/>
</dbReference>
<dbReference type="GO" id="GO:0046872">
    <property type="term" value="F:metal ion binding"/>
    <property type="evidence" value="ECO:0007669"/>
    <property type="project" value="InterPro"/>
</dbReference>
<gene>
    <name evidence="9" type="ORF">BTO18_11415</name>
</gene>
<evidence type="ECO:0000256" key="4">
    <source>
        <dbReference type="ARBA" id="ARBA00022833"/>
    </source>
</evidence>
<dbReference type="Pfam" id="PF05193">
    <property type="entry name" value="Peptidase_M16_C"/>
    <property type="match status" value="1"/>
</dbReference>
<dbReference type="RefSeq" id="WP_105016340.1">
    <property type="nucleotide sequence ID" value="NZ_MSCN01000001.1"/>
</dbReference>
<evidence type="ECO:0000259" key="8">
    <source>
        <dbReference type="Pfam" id="PF05193"/>
    </source>
</evidence>
<sequence>MKKSMLFLAIIAVFALSANAQKVAFEEYDLDNGLHVILHQDNSAPVITVEVMYHVGAKDEVDGKTGMAHFYEHLLSTGTKNIERGKWREIQSSRGGNGNASTNWDRTNYYQTYPSNELKLALWMESERMFHPIIDQKAVDTQNEVVKEEKRQRMDNAPYGKVIYGDVYKHIFDDHNYGRPMIGYIKDLDAAKLEEFEDFYNTWYMPNNAVLVVAGDFEKKQAKAWIDGYFSEIPKKEAPNRVKIVEKERTSEKRVKEYDSNIQLPLIGIAFKTPSFKEREAKILDVISTVLSNGKSSRLYKKLVDDKKMALQAFSFSRPLEDYSVYIIGSILAQGTDSDALIKEIDEEIIKLQTELISDEDLQKVRNKFENQFVASNSSIRGIATTLATNYILAGDTNRINKELEVINSITKEEIREVAKKYLAKNRRVIIDYLPESQKK</sequence>
<keyword evidence="2" id="KW-0645">Protease</keyword>
<dbReference type="PANTHER" id="PTHR43690:SF17">
    <property type="entry name" value="PROTEIN YHJJ"/>
    <property type="match status" value="1"/>
</dbReference>
<dbReference type="Proteomes" id="UP000238882">
    <property type="component" value="Unassembled WGS sequence"/>
</dbReference>
<evidence type="ECO:0000259" key="7">
    <source>
        <dbReference type="Pfam" id="PF00675"/>
    </source>
</evidence>